<sequence length="267" mass="30993">MRPMLIYVHKTSTMQDVLTAVSRGYHWHVGGIVRADRFPGLEAKFADMYGLNRTPMQRYRARLAGKANARLFAHPAHRSPHFFWWLLVTEGTGTVREREQGLREVTDAHTRITWANEFEVVRLPGTGSVPRWTWRMTRSRMETWKEEIQVAIRHRRHDTAIRYVIARFHHLPGFKGVREQVAELRRFTALEWGRIKRNGKCPYLPPKMPGYVRFQAAPGVASEWVVGRLCDGLPPFTDEMKFAVADKKLSTLIEAESSWGENQNEKV</sequence>
<proteinExistence type="predicted"/>
<dbReference type="AlphaFoldDB" id="A9HT35"/>
<accession>A9HT35</accession>
<dbReference type="Proteomes" id="UP000001176">
    <property type="component" value="Plasmid pGDIPal5I"/>
</dbReference>
<dbReference type="EMBL" id="AM889287">
    <property type="protein sequence ID" value="CAP57856.1"/>
    <property type="molecule type" value="Genomic_DNA"/>
</dbReference>
<dbReference type="KEGG" id="gdi:GDI3892"/>
<evidence type="ECO:0000313" key="2">
    <source>
        <dbReference type="Proteomes" id="UP000001176"/>
    </source>
</evidence>
<protein>
    <submittedName>
        <fullName evidence="1">Conserved hypothetical</fullName>
    </submittedName>
</protein>
<geneLocation type="plasmid" evidence="1 2">
    <name>pGDIPal5I</name>
</geneLocation>
<reference evidence="2" key="1">
    <citation type="journal article" date="2009" name="BMC Genomics">
        <title>Complete genome sequence of the sugarcane nitrogen-fixing endophyte Gluconacetobacter diazotrophicus Pal5.</title>
        <authorList>
            <person name="Bertalan M."/>
            <person name="Albano R."/>
            <person name="Padua V."/>
            <person name="Rouws L."/>
            <person name="Rojas C."/>
            <person name="Hemerly A."/>
            <person name="Teixeira K."/>
            <person name="Schwab S."/>
            <person name="Araujo J."/>
            <person name="Oliveira A."/>
            <person name="Franca L."/>
            <person name="Magalhaes V."/>
            <person name="Alqueres S."/>
            <person name="Cardoso A."/>
            <person name="Almeida W."/>
            <person name="Loureiro M.M."/>
            <person name="Nogueira E."/>
            <person name="Cidade D."/>
            <person name="Oliveira D."/>
            <person name="Simao T."/>
            <person name="Macedo J."/>
            <person name="Valadao A."/>
            <person name="Dreschsel M."/>
            <person name="Freitas F."/>
            <person name="Vidal M."/>
            <person name="Guedes H."/>
            <person name="Rodrigues E."/>
            <person name="Meneses C."/>
            <person name="Brioso P."/>
            <person name="Pozzer L."/>
            <person name="Figueiredo D."/>
            <person name="Montano H."/>
            <person name="Junior J."/>
            <person name="Filho G."/>
            <person name="Flores V."/>
            <person name="Ferreira B."/>
            <person name="Branco A."/>
            <person name="Gonzalez P."/>
            <person name="Guillobel H."/>
            <person name="Lemos M."/>
            <person name="Seibel L."/>
            <person name="Macedo J."/>
            <person name="Alves-Ferreira M."/>
            <person name="Sachetto-Martins G."/>
            <person name="Coelho A."/>
            <person name="Santos E."/>
            <person name="Amaral G."/>
            <person name="Neves A."/>
            <person name="Pacheco A.B."/>
            <person name="Carvalho D."/>
            <person name="Lery L."/>
            <person name="Bisch P."/>
            <person name="Rossle S.C."/>
            <person name="Urmenyi T."/>
            <person name="Kruger W.V."/>
            <person name="Martins O."/>
            <person name="Baldani J.I."/>
            <person name="Ferreira P.C."/>
        </authorList>
    </citation>
    <scope>NUCLEOTIDE SEQUENCE [LARGE SCALE GENOMIC DNA]</scope>
    <source>
        <strain evidence="2">ATCC 49037 / DSM 5601 / CCUG 37298 / CIP 103539 / LMG 7603 / PAl5</strain>
        <plasmid evidence="2">pGDIPal5I</plasmid>
    </source>
</reference>
<keyword evidence="1" id="KW-0614">Plasmid</keyword>
<keyword evidence="2" id="KW-1185">Reference proteome</keyword>
<evidence type="ECO:0000313" key="1">
    <source>
        <dbReference type="EMBL" id="CAP57856.1"/>
    </source>
</evidence>
<organism evidence="1 2">
    <name type="scientific">Gluconacetobacter diazotrophicus (strain ATCC 49037 / DSM 5601 / CCUG 37298 / CIP 103539 / LMG 7603 / PAl5)</name>
    <dbReference type="NCBI Taxonomy" id="272568"/>
    <lineage>
        <taxon>Bacteria</taxon>
        <taxon>Pseudomonadati</taxon>
        <taxon>Pseudomonadota</taxon>
        <taxon>Alphaproteobacteria</taxon>
        <taxon>Acetobacterales</taxon>
        <taxon>Acetobacteraceae</taxon>
        <taxon>Gluconacetobacter</taxon>
    </lineage>
</organism>
<name>A9HT35_GLUDA</name>
<gene>
    <name evidence="1" type="ordered locus">GDI3892</name>
</gene>